<dbReference type="SMART" id="SM01217">
    <property type="entry name" value="Fn3_like"/>
    <property type="match status" value="1"/>
</dbReference>
<organism evidence="9">
    <name type="scientific">Ligilactobacillus agilis</name>
    <dbReference type="NCBI Taxonomy" id="1601"/>
    <lineage>
        <taxon>Bacteria</taxon>
        <taxon>Bacillati</taxon>
        <taxon>Bacillota</taxon>
        <taxon>Bacilli</taxon>
        <taxon>Lactobacillales</taxon>
        <taxon>Lactobacillaceae</taxon>
        <taxon>Ligilactobacillus</taxon>
    </lineage>
</organism>
<gene>
    <name evidence="9" type="ORF">SY111_10760</name>
</gene>
<dbReference type="Pfam" id="PF01915">
    <property type="entry name" value="Glyco_hydro_3_C"/>
    <property type="match status" value="1"/>
</dbReference>
<protein>
    <recommendedName>
        <fullName evidence="3">beta-glucosidase</fullName>
        <ecNumber evidence="3">3.2.1.21</ecNumber>
    </recommendedName>
</protein>
<dbReference type="AlphaFoldDB" id="A0A6F9XT91"/>
<dbReference type="InterPro" id="IPR002772">
    <property type="entry name" value="Glyco_hydro_3_C"/>
</dbReference>
<dbReference type="EMBL" id="BLAN01000071">
    <property type="protein sequence ID" value="GET08452.1"/>
    <property type="molecule type" value="Genomic_DNA"/>
</dbReference>
<dbReference type="InterPro" id="IPR017853">
    <property type="entry name" value="GH"/>
</dbReference>
<dbReference type="Gene3D" id="3.40.50.1700">
    <property type="entry name" value="Glycoside hydrolase family 3 C-terminal domain"/>
    <property type="match status" value="1"/>
</dbReference>
<dbReference type="InterPro" id="IPR026891">
    <property type="entry name" value="Fn3-like"/>
</dbReference>
<keyword evidence="6 7" id="KW-0326">Glycosidase</keyword>
<proteinExistence type="inferred from homology"/>
<dbReference type="EC" id="3.2.1.21" evidence="3"/>
<dbReference type="PRINTS" id="PR00133">
    <property type="entry name" value="GLHYDRLASE3"/>
</dbReference>
<dbReference type="Gene3D" id="2.60.40.10">
    <property type="entry name" value="Immunoglobulins"/>
    <property type="match status" value="1"/>
</dbReference>
<evidence type="ECO:0000313" key="9">
    <source>
        <dbReference type="EMBL" id="GET08452.1"/>
    </source>
</evidence>
<dbReference type="Pfam" id="PF00933">
    <property type="entry name" value="Glyco_hydro_3"/>
    <property type="match status" value="1"/>
</dbReference>
<evidence type="ECO:0000256" key="7">
    <source>
        <dbReference type="RuleBase" id="RU361161"/>
    </source>
</evidence>
<evidence type="ECO:0000256" key="6">
    <source>
        <dbReference type="ARBA" id="ARBA00023295"/>
    </source>
</evidence>
<dbReference type="InterPro" id="IPR019800">
    <property type="entry name" value="Glyco_hydro_3_AS"/>
</dbReference>
<comment type="caution">
    <text evidence="9">The sequence shown here is derived from an EMBL/GenBank/DDBJ whole genome shotgun (WGS) entry which is preliminary data.</text>
</comment>
<dbReference type="NCBIfam" id="NF011678">
    <property type="entry name" value="PRK15098.1"/>
    <property type="match status" value="1"/>
</dbReference>
<comment type="catalytic activity">
    <reaction evidence="1">
        <text>Hydrolysis of terminal, non-reducing beta-D-glucosyl residues with release of beta-D-glucose.</text>
        <dbReference type="EC" id="3.2.1.21"/>
    </reaction>
</comment>
<evidence type="ECO:0000256" key="3">
    <source>
        <dbReference type="ARBA" id="ARBA00012744"/>
    </source>
</evidence>
<comment type="similarity">
    <text evidence="2 7">Belongs to the glycosyl hydrolase 3 family.</text>
</comment>
<dbReference type="InterPro" id="IPR036962">
    <property type="entry name" value="Glyco_hydro_3_N_sf"/>
</dbReference>
<reference evidence="9" key="1">
    <citation type="submission" date="2019-10" db="EMBL/GenBank/DDBJ databases">
        <title>Lactobacillus agilis SY111 Whole Genome Sequencing Project.</title>
        <authorList>
            <person name="Suzuki S."/>
            <person name="Endo A."/>
            <person name="Maeno S."/>
            <person name="Shiwa Y."/>
            <person name="Matsutani M."/>
            <person name="Kajikawa A."/>
        </authorList>
    </citation>
    <scope>NUCLEOTIDE SEQUENCE</scope>
    <source>
        <strain evidence="9">SY111</strain>
    </source>
</reference>
<dbReference type="Gene3D" id="3.20.20.300">
    <property type="entry name" value="Glycoside hydrolase, family 3, N-terminal domain"/>
    <property type="match status" value="1"/>
</dbReference>
<keyword evidence="5 7" id="KW-0378">Hydrolase</keyword>
<dbReference type="InterPro" id="IPR036881">
    <property type="entry name" value="Glyco_hydro_3_C_sf"/>
</dbReference>
<dbReference type="GO" id="GO:0008422">
    <property type="term" value="F:beta-glucosidase activity"/>
    <property type="evidence" value="ECO:0007669"/>
    <property type="project" value="UniProtKB-EC"/>
</dbReference>
<keyword evidence="4" id="KW-0732">Signal</keyword>
<evidence type="ECO:0000259" key="8">
    <source>
        <dbReference type="SMART" id="SM01217"/>
    </source>
</evidence>
<accession>A0A6F9XT91</accession>
<evidence type="ECO:0000256" key="4">
    <source>
        <dbReference type="ARBA" id="ARBA00022729"/>
    </source>
</evidence>
<dbReference type="PROSITE" id="PS00775">
    <property type="entry name" value="GLYCOSYL_HYDROL_F3"/>
    <property type="match status" value="1"/>
</dbReference>
<dbReference type="InterPro" id="IPR051915">
    <property type="entry name" value="Cellulose_Degrad_GH3"/>
</dbReference>
<evidence type="ECO:0000256" key="5">
    <source>
        <dbReference type="ARBA" id="ARBA00022801"/>
    </source>
</evidence>
<dbReference type="Pfam" id="PF14310">
    <property type="entry name" value="Fn3-like"/>
    <property type="match status" value="1"/>
</dbReference>
<dbReference type="SUPFAM" id="SSF51445">
    <property type="entry name" value="(Trans)glycosidases"/>
    <property type="match status" value="1"/>
</dbReference>
<dbReference type="InterPro" id="IPR001764">
    <property type="entry name" value="Glyco_hydro_3_N"/>
</dbReference>
<dbReference type="SUPFAM" id="SSF52279">
    <property type="entry name" value="Beta-D-glucan exohydrolase, C-terminal domain"/>
    <property type="match status" value="1"/>
</dbReference>
<dbReference type="PANTHER" id="PTHR30620:SF16">
    <property type="entry name" value="LYSOSOMAL BETA GLUCOSIDASE"/>
    <property type="match status" value="1"/>
</dbReference>
<dbReference type="GO" id="GO:0009251">
    <property type="term" value="P:glucan catabolic process"/>
    <property type="evidence" value="ECO:0007669"/>
    <property type="project" value="TreeGrafter"/>
</dbReference>
<dbReference type="InterPro" id="IPR013783">
    <property type="entry name" value="Ig-like_fold"/>
</dbReference>
<dbReference type="PANTHER" id="PTHR30620">
    <property type="entry name" value="PERIPLASMIC BETA-GLUCOSIDASE-RELATED"/>
    <property type="match status" value="1"/>
</dbReference>
<evidence type="ECO:0000256" key="2">
    <source>
        <dbReference type="ARBA" id="ARBA00005336"/>
    </source>
</evidence>
<feature type="domain" description="Fibronectin type III-like" evidence="8">
    <location>
        <begin position="656"/>
        <end position="725"/>
    </location>
</feature>
<sequence length="736" mass="82008">MKEEQLCSLLSSMSLKEKIGQLIQLSGDFFSTANLSIGPIKKLGISPEFVKLAGSTLNVVGFENIKRVQDKQMEVQPHHIPMLFMSDVIYGYKTIFPIPLGFSSSWNPDLVEKAFECAADEASASGVQVAFAPMIDVVRDARWGRVLESLGEDPFLTSIFAKSMVEGLQKNLPCKKGLVACFKHFAAYGAVEGGREYNSVDLSLSNLFQNYLPPYKAAVESGAKMAMTSLTTLNGVPSTADKWLLTDILRKKWGFNGVIISDYASIQEIIKHGFAEDNEDAAFKSLSAGVDIDMKSPVYASGLEKLITNRKLDIKKVDSAVFRVLRLKNDLGLFENPYFGASTTREKTSLLTPQKRELSRSLAEESMVLLKNENNALPLNNKEKMVLIGPYADNHALNGMWAIHSSKKDTISIHQGIKRFVADIPTEKGTDLRRDSKFLENLGFLSEQEIKNMVSSEEENRNNLMKAIKISQKADTIILALGEETYEAGEAGSKTKLELPKNQIHLIDELSKLRKKIILIIIAGRPLALENIIDKVDAILYCWFPGSEGGNAIANILFGFKNPSGRLTMSYPRVSAQEPLYYNHLSTGRPQNSSKGRFVSKYIDSPADPLYPFGYGLSYGFVNYTELKTDKYVFTKDSTINVTVKLKNSSDFDTTEVVQLYIHDKVAEVVQPVQRLIDFKKVKLKRGQELTIHFNISSSQLTFFDNRGNEKLEPGVFDIICGTNGKQLLTTTIRLK</sequence>
<evidence type="ECO:0000256" key="1">
    <source>
        <dbReference type="ARBA" id="ARBA00000448"/>
    </source>
</evidence>
<dbReference type="Proteomes" id="UP000494178">
    <property type="component" value="Unassembled WGS sequence"/>
</dbReference>
<name>A0A6F9XT91_9LACO</name>